<protein>
    <recommendedName>
        <fullName evidence="5">Type I restriction modification DNA specificity domain-containing protein</fullName>
    </recommendedName>
</protein>
<dbReference type="Gene3D" id="3.90.220.20">
    <property type="entry name" value="DNA methylase specificity domains"/>
    <property type="match status" value="2"/>
</dbReference>
<dbReference type="OrthoDB" id="9815652at2"/>
<proteinExistence type="inferred from homology"/>
<accession>A0A1E5QIA5</accession>
<keyword evidence="2" id="KW-0680">Restriction system</keyword>
<keyword evidence="3" id="KW-0238">DNA-binding</keyword>
<dbReference type="PANTHER" id="PTHR30408">
    <property type="entry name" value="TYPE-1 RESTRICTION ENZYME ECOKI SPECIFICITY PROTEIN"/>
    <property type="match status" value="1"/>
</dbReference>
<dbReference type="SUPFAM" id="SSF116734">
    <property type="entry name" value="DNA methylase specificity domain"/>
    <property type="match status" value="2"/>
</dbReference>
<name>A0A1E5QIA5_9CYAN</name>
<dbReference type="CDD" id="cd17246">
    <property type="entry name" value="RMtype1_S_SonII-TRD2-CR2_like"/>
    <property type="match status" value="1"/>
</dbReference>
<dbReference type="CDD" id="cd17526">
    <property type="entry name" value="RMtype1_S_Cje2232P-TRD2-CR2_like"/>
    <property type="match status" value="1"/>
</dbReference>
<dbReference type="RefSeq" id="WP_069968071.1">
    <property type="nucleotide sequence ID" value="NZ_CM124774.1"/>
</dbReference>
<dbReference type="GO" id="GO:0003677">
    <property type="term" value="F:DNA binding"/>
    <property type="evidence" value="ECO:0007669"/>
    <property type="project" value="UniProtKB-KW"/>
</dbReference>
<feature type="domain" description="Type I restriction modification DNA specificity" evidence="5">
    <location>
        <begin position="42"/>
        <end position="182"/>
    </location>
</feature>
<dbReference type="InterPro" id="IPR044946">
    <property type="entry name" value="Restrct_endonuc_typeI_TRD_sf"/>
</dbReference>
<sequence length="451" mass="51316">MKLENDETSVSKKTEKRSFLLEDLIVNAQSGFASGTRADDGVIQVQMNNVTTDGYLDLSNFIRVPASTKQLKNYQLQVNDLLFNATNSPNLVGKTTLFRGFKEPVTFSNHFIRLRVDESQVEPSYLAKWFIVQWQARIFEKLCTQWVNQATVRKEDLLNLKICLPPIDEQKRIAAIAQKADRLRRTRRYALQLSDTYLQSVFLEMFGDPVTNPKGWKIVEIGDVCIKVTDGTHQPPTFTASGIPFIFVQNIAKGEIDFSNIRYVSEATYKELTRHTKVEKKDIIYSSVGVSFGVAVQVLTDIKFVFQRHIAHLKPDHQKINSTFLATQMNSNFVYSQAKKAARGAAQPTVNLGEIREFKIILPPLPLQEKFAQIVQKFERLRTQQREAERQAEHLFQTLLHRAFRGELTPQDSNDEPTSVLLEQIGAQQAQAEAKQQDAEAIQLNLPGIMD</sequence>
<keyword evidence="4" id="KW-0175">Coiled coil</keyword>
<dbReference type="EMBL" id="MJGC01000067">
    <property type="protein sequence ID" value="OEJ74324.1"/>
    <property type="molecule type" value="Genomic_DNA"/>
</dbReference>
<dbReference type="InterPro" id="IPR052021">
    <property type="entry name" value="Type-I_RS_S_subunit"/>
</dbReference>
<dbReference type="AlphaFoldDB" id="A0A1E5QIA5"/>
<evidence type="ECO:0000256" key="3">
    <source>
        <dbReference type="ARBA" id="ARBA00023125"/>
    </source>
</evidence>
<dbReference type="STRING" id="1781255.BH720_15215"/>
<evidence type="ECO:0000259" key="5">
    <source>
        <dbReference type="Pfam" id="PF01420"/>
    </source>
</evidence>
<feature type="domain" description="Type I restriction modification DNA specificity" evidence="5">
    <location>
        <begin position="213"/>
        <end position="383"/>
    </location>
</feature>
<dbReference type="PANTHER" id="PTHR30408:SF12">
    <property type="entry name" value="TYPE I RESTRICTION ENZYME MJAVIII SPECIFICITY SUBUNIT"/>
    <property type="match status" value="1"/>
</dbReference>
<dbReference type="Pfam" id="PF01420">
    <property type="entry name" value="Methylase_S"/>
    <property type="match status" value="2"/>
</dbReference>
<comment type="similarity">
    <text evidence="1">Belongs to the type-I restriction system S methylase family.</text>
</comment>
<dbReference type="InterPro" id="IPR000055">
    <property type="entry name" value="Restrct_endonuc_typeI_TRD"/>
</dbReference>
<gene>
    <name evidence="6" type="ORF">BH720_15215</name>
</gene>
<feature type="coiled-coil region" evidence="4">
    <location>
        <begin position="371"/>
        <end position="398"/>
    </location>
</feature>
<evidence type="ECO:0000256" key="4">
    <source>
        <dbReference type="SAM" id="Coils"/>
    </source>
</evidence>
<evidence type="ECO:0000256" key="1">
    <source>
        <dbReference type="ARBA" id="ARBA00010923"/>
    </source>
</evidence>
<evidence type="ECO:0000313" key="6">
    <source>
        <dbReference type="EMBL" id="OEJ74324.1"/>
    </source>
</evidence>
<dbReference type="GO" id="GO:0009307">
    <property type="term" value="P:DNA restriction-modification system"/>
    <property type="evidence" value="ECO:0007669"/>
    <property type="project" value="UniProtKB-KW"/>
</dbReference>
<comment type="caution">
    <text evidence="6">The sequence shown here is derived from an EMBL/GenBank/DDBJ whole genome shotgun (WGS) entry which is preliminary data.</text>
</comment>
<reference evidence="6" key="1">
    <citation type="submission" date="2016-09" db="EMBL/GenBank/DDBJ databases">
        <title>Draft genome of thermotolerant cyanobacterium Desertifilum sp. strain IPPAS B-1220.</title>
        <authorList>
            <person name="Sinetova M.A."/>
            <person name="Bolakhan K."/>
            <person name="Zayadan B.K."/>
            <person name="Mironov K.S."/>
            <person name="Ustinova V."/>
            <person name="Kupriyanova E.V."/>
            <person name="Sidorov R.A."/>
            <person name="Skrypnik A.N."/>
            <person name="Gogoleva N.E."/>
            <person name="Gogolev Y.V."/>
            <person name="Los D.A."/>
        </authorList>
    </citation>
    <scope>NUCLEOTIDE SEQUENCE [LARGE SCALE GENOMIC DNA]</scope>
    <source>
        <strain evidence="6">IPPAS B-1220</strain>
    </source>
</reference>
<organism evidence="6">
    <name type="scientific">Desertifilum tharense IPPAS B-1220</name>
    <dbReference type="NCBI Taxonomy" id="1781255"/>
    <lineage>
        <taxon>Bacteria</taxon>
        <taxon>Bacillati</taxon>
        <taxon>Cyanobacteriota</taxon>
        <taxon>Cyanophyceae</taxon>
        <taxon>Desertifilales</taxon>
        <taxon>Desertifilaceae</taxon>
        <taxon>Desertifilum</taxon>
    </lineage>
</organism>
<dbReference type="REBASE" id="172438">
    <property type="entry name" value="S.DspB1220ORF15210P"/>
</dbReference>
<evidence type="ECO:0000256" key="2">
    <source>
        <dbReference type="ARBA" id="ARBA00022747"/>
    </source>
</evidence>